<dbReference type="SUPFAM" id="SSF55874">
    <property type="entry name" value="ATPase domain of HSP90 chaperone/DNA topoisomerase II/histidine kinase"/>
    <property type="match status" value="1"/>
</dbReference>
<feature type="domain" description="Histidine kinase/HSP90-like ATPase" evidence="2">
    <location>
        <begin position="5"/>
        <end position="116"/>
    </location>
</feature>
<evidence type="ECO:0000313" key="3">
    <source>
        <dbReference type="EMBL" id="TKA08674.1"/>
    </source>
</evidence>
<comment type="caution">
    <text evidence="3">The sequence shown here is derived from an EMBL/GenBank/DDBJ whole genome shotgun (WGS) entry which is preliminary data.</text>
</comment>
<dbReference type="EMBL" id="SUMC01000029">
    <property type="protein sequence ID" value="TKA08674.1"/>
    <property type="molecule type" value="Genomic_DNA"/>
</dbReference>
<organism evidence="3 4">
    <name type="scientific">Actinacidiphila oryziradicis</name>
    <dbReference type="NCBI Taxonomy" id="2571141"/>
    <lineage>
        <taxon>Bacteria</taxon>
        <taxon>Bacillati</taxon>
        <taxon>Actinomycetota</taxon>
        <taxon>Actinomycetes</taxon>
        <taxon>Kitasatosporales</taxon>
        <taxon>Streptomycetaceae</taxon>
        <taxon>Actinacidiphila</taxon>
    </lineage>
</organism>
<keyword evidence="4" id="KW-1185">Reference proteome</keyword>
<dbReference type="GO" id="GO:0004674">
    <property type="term" value="F:protein serine/threonine kinase activity"/>
    <property type="evidence" value="ECO:0007669"/>
    <property type="project" value="UniProtKB-KW"/>
</dbReference>
<dbReference type="CDD" id="cd16936">
    <property type="entry name" value="HATPase_RsbW-like"/>
    <property type="match status" value="1"/>
</dbReference>
<accession>A0A4U0SGD9</accession>
<dbReference type="PANTHER" id="PTHR35526:SF3">
    <property type="entry name" value="ANTI-SIGMA-F FACTOR RSBW"/>
    <property type="match status" value="1"/>
</dbReference>
<keyword evidence="1" id="KW-0418">Kinase</keyword>
<evidence type="ECO:0000313" key="4">
    <source>
        <dbReference type="Proteomes" id="UP000305778"/>
    </source>
</evidence>
<evidence type="ECO:0000259" key="2">
    <source>
        <dbReference type="Pfam" id="PF13581"/>
    </source>
</evidence>
<dbReference type="Proteomes" id="UP000305778">
    <property type="component" value="Unassembled WGS sequence"/>
</dbReference>
<protein>
    <submittedName>
        <fullName evidence="3">ATP-binding protein</fullName>
    </submittedName>
</protein>
<dbReference type="GO" id="GO:0005524">
    <property type="term" value="F:ATP binding"/>
    <property type="evidence" value="ECO:0007669"/>
    <property type="project" value="UniProtKB-KW"/>
</dbReference>
<dbReference type="AlphaFoldDB" id="A0A4U0SGD9"/>
<sequence>MTLAVTPHALRHIRRIVRTHLRRWGMPELSDAAELAVTEVLANVIRHAADGLCALRVLRQDGGIRVEVSDGSLALPVPRRAGELDEDGRGLALLGAITHAWAAEPAADGTGKTVWFELKAGG</sequence>
<evidence type="ECO:0000256" key="1">
    <source>
        <dbReference type="ARBA" id="ARBA00022527"/>
    </source>
</evidence>
<keyword evidence="1" id="KW-0808">Transferase</keyword>
<dbReference type="OrthoDB" id="4301723at2"/>
<dbReference type="Gene3D" id="3.30.565.10">
    <property type="entry name" value="Histidine kinase-like ATPase, C-terminal domain"/>
    <property type="match status" value="1"/>
</dbReference>
<name>A0A4U0SGD9_9ACTN</name>
<dbReference type="InterPro" id="IPR003594">
    <property type="entry name" value="HATPase_dom"/>
</dbReference>
<dbReference type="InterPro" id="IPR036890">
    <property type="entry name" value="HATPase_C_sf"/>
</dbReference>
<dbReference type="Pfam" id="PF13581">
    <property type="entry name" value="HATPase_c_2"/>
    <property type="match status" value="1"/>
</dbReference>
<keyword evidence="3" id="KW-0067">ATP-binding</keyword>
<dbReference type="PANTHER" id="PTHR35526">
    <property type="entry name" value="ANTI-SIGMA-F FACTOR RSBW-RELATED"/>
    <property type="match status" value="1"/>
</dbReference>
<gene>
    <name evidence="3" type="ORF">FCI23_27430</name>
</gene>
<keyword evidence="1" id="KW-0723">Serine/threonine-protein kinase</keyword>
<keyword evidence="3" id="KW-0547">Nucleotide-binding</keyword>
<reference evidence="3 4" key="1">
    <citation type="submission" date="2019-04" db="EMBL/GenBank/DDBJ databases">
        <title>Streptomyces oryziradicis sp. nov., a novel actinomycete isolated from rhizosphere soil of rice (Oryza sativa L.).</title>
        <authorList>
            <person name="Li C."/>
        </authorList>
    </citation>
    <scope>NUCLEOTIDE SEQUENCE [LARGE SCALE GENOMIC DNA]</scope>
    <source>
        <strain evidence="3 4">NEAU-C40</strain>
    </source>
</reference>
<proteinExistence type="predicted"/>
<dbReference type="InterPro" id="IPR050267">
    <property type="entry name" value="Anti-sigma-factor_SerPK"/>
</dbReference>